<evidence type="ECO:0000313" key="8">
    <source>
        <dbReference type="EMBL" id="KRH49105.1"/>
    </source>
</evidence>
<dbReference type="Gene3D" id="1.20.1540.10">
    <property type="entry name" value="Rhomboid-like"/>
    <property type="match status" value="1"/>
</dbReference>
<organism evidence="8">
    <name type="scientific">Glycine max</name>
    <name type="common">Soybean</name>
    <name type="synonym">Glycine hispida</name>
    <dbReference type="NCBI Taxonomy" id="3847"/>
    <lineage>
        <taxon>Eukaryota</taxon>
        <taxon>Viridiplantae</taxon>
        <taxon>Streptophyta</taxon>
        <taxon>Embryophyta</taxon>
        <taxon>Tracheophyta</taxon>
        <taxon>Spermatophyta</taxon>
        <taxon>Magnoliopsida</taxon>
        <taxon>eudicotyledons</taxon>
        <taxon>Gunneridae</taxon>
        <taxon>Pentapetalae</taxon>
        <taxon>rosids</taxon>
        <taxon>fabids</taxon>
        <taxon>Fabales</taxon>
        <taxon>Fabaceae</taxon>
        <taxon>Papilionoideae</taxon>
        <taxon>50 kb inversion clade</taxon>
        <taxon>NPAAA clade</taxon>
        <taxon>indigoferoid/millettioid clade</taxon>
        <taxon>Phaseoleae</taxon>
        <taxon>Glycine</taxon>
        <taxon>Glycine subgen. Soja</taxon>
    </lineage>
</organism>
<keyword evidence="10" id="KW-1185">Reference proteome</keyword>
<keyword evidence="3 6" id="KW-0812">Transmembrane</keyword>
<feature type="domain" description="Peptidase S54 rhomboid" evidence="7">
    <location>
        <begin position="37"/>
        <end position="78"/>
    </location>
</feature>
<evidence type="ECO:0000313" key="10">
    <source>
        <dbReference type="Proteomes" id="UP000008827"/>
    </source>
</evidence>
<dbReference type="Proteomes" id="UP000008827">
    <property type="component" value="Chromosome 7"/>
</dbReference>
<dbReference type="Gramene" id="KRH49105">
    <property type="protein sequence ID" value="KRH49105"/>
    <property type="gene ID" value="GLYMA_07G132800"/>
</dbReference>
<evidence type="ECO:0000256" key="1">
    <source>
        <dbReference type="ARBA" id="ARBA00004141"/>
    </source>
</evidence>
<feature type="transmembrane region" description="Helical" evidence="6">
    <location>
        <begin position="123"/>
        <end position="142"/>
    </location>
</feature>
<keyword evidence="4 6" id="KW-1133">Transmembrane helix</keyword>
<comment type="similarity">
    <text evidence="2 6">Belongs to the peptidase S54 family.</text>
</comment>
<dbReference type="InterPro" id="IPR022764">
    <property type="entry name" value="Peptidase_S54_rhomboid_dom"/>
</dbReference>
<evidence type="ECO:0000313" key="9">
    <source>
        <dbReference type="EnsemblPlants" id="KRH49105"/>
    </source>
</evidence>
<dbReference type="GO" id="GO:0004252">
    <property type="term" value="F:serine-type endopeptidase activity"/>
    <property type="evidence" value="ECO:0007669"/>
    <property type="project" value="InterPro"/>
</dbReference>
<dbReference type="GO" id="GO:0006508">
    <property type="term" value="P:proteolysis"/>
    <property type="evidence" value="ECO:0007669"/>
    <property type="project" value="UniProtKB-KW"/>
</dbReference>
<comment type="subcellular location">
    <subcellularLocation>
        <location evidence="1 6">Membrane</location>
        <topology evidence="1 6">Multi-pass membrane protein</topology>
    </subcellularLocation>
</comment>
<sequence length="220" mass="24587">MVSLVIPFFVIANVIVFIITMLRNMGALDVNKVVHRHQGWRLITCMWLHGGIFHLLANMFGLLVIGIRLEKEFGFVLFFDLLGGMLSELLTNWSLYEKKLGALFIAINLAVGVLPHVDNFAHIGGFLSGFLVGFVFLIRPQFGWIKQRNAPQPHSPTLIKSKFNKYQCISWILALILLIFGWNCNPKASSSVVVSICAEISSSELPVSKELGVKKKQCSS</sequence>
<dbReference type="EMBL" id="CM000840">
    <property type="protein sequence ID" value="KRH49105.1"/>
    <property type="molecule type" value="Genomic_DNA"/>
</dbReference>
<keyword evidence="6" id="KW-0378">Hydrolase</keyword>
<accession>A0A0R0J2T3</accession>
<comment type="caution">
    <text evidence="6">Lacks conserved residue(s) required for the propagation of feature annotation.</text>
</comment>
<evidence type="ECO:0000256" key="3">
    <source>
        <dbReference type="ARBA" id="ARBA00022692"/>
    </source>
</evidence>
<feature type="domain" description="Peptidase S54 rhomboid" evidence="7">
    <location>
        <begin position="79"/>
        <end position="137"/>
    </location>
</feature>
<dbReference type="Pfam" id="PF01694">
    <property type="entry name" value="Rhomboid"/>
    <property type="match status" value="2"/>
</dbReference>
<protein>
    <recommendedName>
        <fullName evidence="6">RHOMBOID-like protein</fullName>
        <ecNumber evidence="6">3.4.21.105</ecNumber>
    </recommendedName>
</protein>
<dbReference type="EC" id="3.4.21.105" evidence="6"/>
<feature type="transmembrane region" description="Helical" evidence="6">
    <location>
        <begin position="46"/>
        <end position="67"/>
    </location>
</feature>
<feature type="transmembrane region" description="Helical" evidence="6">
    <location>
        <begin position="100"/>
        <end position="117"/>
    </location>
</feature>
<comment type="function">
    <text evidence="6">Serine protease involved in intramembrane proteolysis.</text>
</comment>
<evidence type="ECO:0000256" key="2">
    <source>
        <dbReference type="ARBA" id="ARBA00009045"/>
    </source>
</evidence>
<comment type="catalytic activity">
    <reaction evidence="6">
        <text>Cleaves type-1 transmembrane domains using a catalytic dyad composed of serine and histidine that are contributed by different transmembrane domains.</text>
        <dbReference type="EC" id="3.4.21.105"/>
    </reaction>
</comment>
<dbReference type="GO" id="GO:0016020">
    <property type="term" value="C:membrane"/>
    <property type="evidence" value="ECO:0007669"/>
    <property type="project" value="UniProtKB-SubCell"/>
</dbReference>
<keyword evidence="6" id="KW-0720">Serine protease</keyword>
<proteinExistence type="inferred from homology"/>
<evidence type="ECO:0000256" key="4">
    <source>
        <dbReference type="ARBA" id="ARBA00022989"/>
    </source>
</evidence>
<name>A0A0R0J2T3_SOYBN</name>
<reference evidence="8" key="3">
    <citation type="submission" date="2018-07" db="EMBL/GenBank/DDBJ databases">
        <title>WGS assembly of Glycine max.</title>
        <authorList>
            <person name="Schmutz J."/>
            <person name="Cannon S."/>
            <person name="Schlueter J."/>
            <person name="Ma J."/>
            <person name="Mitros T."/>
            <person name="Nelson W."/>
            <person name="Hyten D."/>
            <person name="Song Q."/>
            <person name="Thelen J."/>
            <person name="Cheng J."/>
            <person name="Xu D."/>
            <person name="Hellsten U."/>
            <person name="May G."/>
            <person name="Yu Y."/>
            <person name="Sakurai T."/>
            <person name="Umezawa T."/>
            <person name="Bhattacharyya M."/>
            <person name="Sandhu D."/>
            <person name="Valliyodan B."/>
            <person name="Lindquist E."/>
            <person name="Peto M."/>
            <person name="Grant D."/>
            <person name="Shu S."/>
            <person name="Goodstein D."/>
            <person name="Barry K."/>
            <person name="Futrell-Griggs M."/>
            <person name="Abernathy B."/>
            <person name="Du J."/>
            <person name="Tian Z."/>
            <person name="Zhu L."/>
            <person name="Gill N."/>
            <person name="Joshi T."/>
            <person name="Libault M."/>
            <person name="Sethuraman A."/>
            <person name="Zhang X."/>
            <person name="Shinozaki K."/>
            <person name="Nguyen H."/>
            <person name="Wing R."/>
            <person name="Cregan P."/>
            <person name="Specht J."/>
            <person name="Grimwood J."/>
            <person name="Rokhsar D."/>
            <person name="Stacey G."/>
            <person name="Shoemaker R."/>
            <person name="Jackson S."/>
        </authorList>
    </citation>
    <scope>NUCLEOTIDE SEQUENCE</scope>
    <source>
        <tissue evidence="8">Callus</tissue>
    </source>
</reference>
<dbReference type="EnsemblPlants" id="KRH49105">
    <property type="protein sequence ID" value="KRH49105"/>
    <property type="gene ID" value="GLYMA_07G132800"/>
</dbReference>
<evidence type="ECO:0000259" key="7">
    <source>
        <dbReference type="Pfam" id="PF01694"/>
    </source>
</evidence>
<dbReference type="InterPro" id="IPR002610">
    <property type="entry name" value="Peptidase_S54_rhomboid-like"/>
</dbReference>
<keyword evidence="6" id="KW-0645">Protease</keyword>
<reference evidence="9" key="2">
    <citation type="submission" date="2018-02" db="UniProtKB">
        <authorList>
            <consortium name="EnsemblPlants"/>
        </authorList>
    </citation>
    <scope>IDENTIFICATION</scope>
    <source>
        <strain evidence="9">Williams 82</strain>
    </source>
</reference>
<dbReference type="ExpressionAtlas" id="A0A0R0J2T3">
    <property type="expression patterns" value="baseline"/>
</dbReference>
<gene>
    <name evidence="8" type="ORF">GLYMA_07G132800</name>
</gene>
<feature type="transmembrane region" description="Helical" evidence="6">
    <location>
        <begin position="73"/>
        <end position="93"/>
    </location>
</feature>
<keyword evidence="5 6" id="KW-0472">Membrane</keyword>
<dbReference type="PANTHER" id="PTHR22936">
    <property type="entry name" value="RHOMBOID-RELATED"/>
    <property type="match status" value="1"/>
</dbReference>
<reference evidence="8 9" key="1">
    <citation type="journal article" date="2010" name="Nature">
        <title>Genome sequence of the palaeopolyploid soybean.</title>
        <authorList>
            <person name="Schmutz J."/>
            <person name="Cannon S.B."/>
            <person name="Schlueter J."/>
            <person name="Ma J."/>
            <person name="Mitros T."/>
            <person name="Nelson W."/>
            <person name="Hyten D.L."/>
            <person name="Song Q."/>
            <person name="Thelen J.J."/>
            <person name="Cheng J."/>
            <person name="Xu D."/>
            <person name="Hellsten U."/>
            <person name="May G.D."/>
            <person name="Yu Y."/>
            <person name="Sakurai T."/>
            <person name="Umezawa T."/>
            <person name="Bhattacharyya M.K."/>
            <person name="Sandhu D."/>
            <person name="Valliyodan B."/>
            <person name="Lindquist E."/>
            <person name="Peto M."/>
            <person name="Grant D."/>
            <person name="Shu S."/>
            <person name="Goodstein D."/>
            <person name="Barry K."/>
            <person name="Futrell-Griggs M."/>
            <person name="Abernathy B."/>
            <person name="Du J."/>
            <person name="Tian Z."/>
            <person name="Zhu L."/>
            <person name="Gill N."/>
            <person name="Joshi T."/>
            <person name="Libault M."/>
            <person name="Sethuraman A."/>
            <person name="Zhang X.-C."/>
            <person name="Shinozaki K."/>
            <person name="Nguyen H.T."/>
            <person name="Wing R.A."/>
            <person name="Cregan P."/>
            <person name="Specht J."/>
            <person name="Grimwood J."/>
            <person name="Rokhsar D."/>
            <person name="Stacey G."/>
            <person name="Shoemaker R.C."/>
            <person name="Jackson S.A."/>
        </authorList>
    </citation>
    <scope>NUCLEOTIDE SEQUENCE</scope>
    <source>
        <strain evidence="9">cv. Williams 82</strain>
        <tissue evidence="8">Callus</tissue>
    </source>
</reference>
<dbReference type="InterPro" id="IPR035952">
    <property type="entry name" value="Rhomboid-like_sf"/>
</dbReference>
<feature type="transmembrane region" description="Helical" evidence="6">
    <location>
        <begin position="6"/>
        <end position="25"/>
    </location>
</feature>
<evidence type="ECO:0000256" key="5">
    <source>
        <dbReference type="ARBA" id="ARBA00023136"/>
    </source>
</evidence>
<dbReference type="AlphaFoldDB" id="A0A0R0J2T3"/>
<dbReference type="SUPFAM" id="SSF144091">
    <property type="entry name" value="Rhomboid-like"/>
    <property type="match status" value="1"/>
</dbReference>
<dbReference type="PANTHER" id="PTHR22936:SF84">
    <property type="entry name" value="S54 FAMILY PEPTIDASE"/>
    <property type="match status" value="1"/>
</dbReference>
<evidence type="ECO:0000256" key="6">
    <source>
        <dbReference type="RuleBase" id="RU362115"/>
    </source>
</evidence>